<evidence type="ECO:0000313" key="6">
    <source>
        <dbReference type="EMBL" id="MBB3207909.1"/>
    </source>
</evidence>
<dbReference type="PANTHER" id="PTHR32347">
    <property type="entry name" value="EFFLUX SYSTEM COMPONENT YKNX-RELATED"/>
    <property type="match status" value="1"/>
</dbReference>
<dbReference type="InterPro" id="IPR058637">
    <property type="entry name" value="YknX-like_C"/>
</dbReference>
<evidence type="ECO:0000259" key="5">
    <source>
        <dbReference type="Pfam" id="PF25989"/>
    </source>
</evidence>
<name>A0A7W5H6Y4_9BACT</name>
<dbReference type="Gene3D" id="1.10.287.470">
    <property type="entry name" value="Helix hairpin bin"/>
    <property type="match status" value="1"/>
</dbReference>
<dbReference type="GO" id="GO:0016020">
    <property type="term" value="C:membrane"/>
    <property type="evidence" value="ECO:0007669"/>
    <property type="project" value="InterPro"/>
</dbReference>
<sequence length="397" mass="43274">MKTLLWGTLAIALGIVVILSLNPKPISVQAALVKVGPLRETVQEDGKTRIREKYTVSAPVSGRLSRIELNPGDHLTEKTLLAVILPSEPAILDQRALAEANAQVQGAEAALLRADSRVEQARINAELSEAKFSRAKKLAENRAASREEYDIAKAERLLANQEIETAEFEAEIAKFELKMAKAALDQFSGDADDVALKPFEIFSPVSGRVLRVLQESSTVVSVGTPLIELGDPSNLEIEIDVLSTDAVRIQIGAELTIEHWGGSTPLRGNVRVVEPGAFTKISSLGVEEQRVNIIADFNEPPERIAALGDGYRVEARITVNEIEKAVLVPNSSLFRHDRKWHVLEVVNGTATLTPVKIGLQNEEETQILDGLDVGARVIEYPSDQLKPGTRVRVEAQS</sequence>
<dbReference type="Gene3D" id="2.40.50.100">
    <property type="match status" value="1"/>
</dbReference>
<dbReference type="AlphaFoldDB" id="A0A7W5H6Y4"/>
<accession>A0A7W5H6Y4</accession>
<dbReference type="InterPro" id="IPR050465">
    <property type="entry name" value="UPF0194_transport"/>
</dbReference>
<reference evidence="6 7" key="1">
    <citation type="submission" date="2020-08" db="EMBL/GenBank/DDBJ databases">
        <title>Genomic Encyclopedia of Type Strains, Phase III (KMG-III): the genomes of soil and plant-associated and newly described type strains.</title>
        <authorList>
            <person name="Whitman W."/>
        </authorList>
    </citation>
    <scope>NUCLEOTIDE SEQUENCE [LARGE SCALE GENOMIC DNA]</scope>
    <source>
        <strain evidence="6 7">CECT 8075</strain>
    </source>
</reference>
<comment type="subcellular location">
    <subcellularLocation>
        <location evidence="1">Cell envelope</location>
    </subcellularLocation>
</comment>
<feature type="domain" description="YknX-like C-terminal permuted SH3-like" evidence="5">
    <location>
        <begin position="327"/>
        <end position="393"/>
    </location>
</feature>
<dbReference type="GO" id="GO:0030313">
    <property type="term" value="C:cell envelope"/>
    <property type="evidence" value="ECO:0007669"/>
    <property type="project" value="UniProtKB-SubCell"/>
</dbReference>
<dbReference type="PANTHER" id="PTHR32347:SF29">
    <property type="entry name" value="UPF0194 MEMBRANE PROTEIN YBHG"/>
    <property type="match status" value="1"/>
</dbReference>
<keyword evidence="3 4" id="KW-0175">Coiled coil</keyword>
<feature type="coiled-coil region" evidence="4">
    <location>
        <begin position="97"/>
        <end position="178"/>
    </location>
</feature>
<dbReference type="GO" id="GO:0022857">
    <property type="term" value="F:transmembrane transporter activity"/>
    <property type="evidence" value="ECO:0007669"/>
    <property type="project" value="InterPro"/>
</dbReference>
<evidence type="ECO:0000256" key="4">
    <source>
        <dbReference type="SAM" id="Coils"/>
    </source>
</evidence>
<dbReference type="Gene3D" id="2.40.420.20">
    <property type="match status" value="1"/>
</dbReference>
<evidence type="ECO:0000256" key="2">
    <source>
        <dbReference type="ARBA" id="ARBA00009477"/>
    </source>
</evidence>
<evidence type="ECO:0000256" key="3">
    <source>
        <dbReference type="ARBA" id="ARBA00023054"/>
    </source>
</evidence>
<dbReference type="Proteomes" id="UP000536179">
    <property type="component" value="Unassembled WGS sequence"/>
</dbReference>
<gene>
    <name evidence="6" type="ORF">FHS27_003736</name>
</gene>
<dbReference type="Pfam" id="PF25989">
    <property type="entry name" value="YknX_C"/>
    <property type="match status" value="1"/>
</dbReference>
<protein>
    <submittedName>
        <fullName evidence="6">HlyD family secretion protein</fullName>
    </submittedName>
</protein>
<evidence type="ECO:0000313" key="7">
    <source>
        <dbReference type="Proteomes" id="UP000536179"/>
    </source>
</evidence>
<keyword evidence="7" id="KW-1185">Reference proteome</keyword>
<proteinExistence type="inferred from homology"/>
<comment type="caution">
    <text evidence="6">The sequence shown here is derived from an EMBL/GenBank/DDBJ whole genome shotgun (WGS) entry which is preliminary data.</text>
</comment>
<dbReference type="RefSeq" id="WP_246420007.1">
    <property type="nucleotide sequence ID" value="NZ_JACHXU010000013.1"/>
</dbReference>
<dbReference type="InterPro" id="IPR006143">
    <property type="entry name" value="RND_pump_MFP"/>
</dbReference>
<evidence type="ECO:0000256" key="1">
    <source>
        <dbReference type="ARBA" id="ARBA00004196"/>
    </source>
</evidence>
<dbReference type="Gene3D" id="2.40.30.170">
    <property type="match status" value="1"/>
</dbReference>
<comment type="similarity">
    <text evidence="2">Belongs to the membrane fusion protein (MFP) (TC 8.A.1) family.</text>
</comment>
<dbReference type="NCBIfam" id="TIGR01730">
    <property type="entry name" value="RND_mfp"/>
    <property type="match status" value="1"/>
</dbReference>
<dbReference type="SUPFAM" id="SSF111369">
    <property type="entry name" value="HlyD-like secretion proteins"/>
    <property type="match status" value="1"/>
</dbReference>
<dbReference type="EMBL" id="JACHXU010000013">
    <property type="protein sequence ID" value="MBB3207909.1"/>
    <property type="molecule type" value="Genomic_DNA"/>
</dbReference>
<organism evidence="6 7">
    <name type="scientific">Aporhodopirellula rubra</name>
    <dbReference type="NCBI Taxonomy" id="980271"/>
    <lineage>
        <taxon>Bacteria</taxon>
        <taxon>Pseudomonadati</taxon>
        <taxon>Planctomycetota</taxon>
        <taxon>Planctomycetia</taxon>
        <taxon>Pirellulales</taxon>
        <taxon>Pirellulaceae</taxon>
        <taxon>Aporhodopirellula</taxon>
    </lineage>
</organism>